<protein>
    <submittedName>
        <fullName evidence="1">Uncharacterized protein</fullName>
    </submittedName>
</protein>
<proteinExistence type="predicted"/>
<comment type="caution">
    <text evidence="1">The sequence shown here is derived from an EMBL/GenBank/DDBJ whole genome shotgun (WGS) entry which is preliminary data.</text>
</comment>
<dbReference type="EMBL" id="VNIA01000004">
    <property type="protein sequence ID" value="TYP97488.1"/>
    <property type="molecule type" value="Genomic_DNA"/>
</dbReference>
<evidence type="ECO:0000313" key="1">
    <source>
        <dbReference type="EMBL" id="TYP97488.1"/>
    </source>
</evidence>
<evidence type="ECO:0000313" key="2">
    <source>
        <dbReference type="Proteomes" id="UP000323136"/>
    </source>
</evidence>
<sequence>MKTSLKNIEHDYKNVEEYGFFVFNILESENPNPNISDLLKSNLLDKAYFFSKEQIEKWNQQWNEFFKPIPENGEVIEIYGPVLKEKISPLDFVELNYKEYVEKIENYISEWTKKGWTDLASELKKLHYYSKDKLSSENPEKRKFHFMDAENVEKSRQYEINWYEYFFTVISTLENSNRIIVMNFGND</sequence>
<accession>A0A5S5DQ30</accession>
<dbReference type="AlphaFoldDB" id="A0A5S5DQ30"/>
<dbReference type="RefSeq" id="WP_148870829.1">
    <property type="nucleotide sequence ID" value="NZ_VNIA01000004.1"/>
</dbReference>
<keyword evidence="2" id="KW-1185">Reference proteome</keyword>
<gene>
    <name evidence="1" type="ORF">C7447_104177</name>
</gene>
<reference evidence="1 2" key="1">
    <citation type="submission" date="2019-07" db="EMBL/GenBank/DDBJ databases">
        <title>Genomic Encyclopedia of Type Strains, Phase IV (KMG-IV): sequencing the most valuable type-strain genomes for metagenomic binning, comparative biology and taxonomic classification.</title>
        <authorList>
            <person name="Goeker M."/>
        </authorList>
    </citation>
    <scope>NUCLEOTIDE SEQUENCE [LARGE SCALE GENOMIC DNA]</scope>
    <source>
        <strain evidence="1 2">DSM 18961</strain>
    </source>
</reference>
<organism evidence="1 2">
    <name type="scientific">Tenacibaculum adriaticum</name>
    <dbReference type="NCBI Taxonomy" id="413713"/>
    <lineage>
        <taxon>Bacteria</taxon>
        <taxon>Pseudomonadati</taxon>
        <taxon>Bacteroidota</taxon>
        <taxon>Flavobacteriia</taxon>
        <taxon>Flavobacteriales</taxon>
        <taxon>Flavobacteriaceae</taxon>
        <taxon>Tenacibaculum</taxon>
    </lineage>
</organism>
<dbReference type="Proteomes" id="UP000323136">
    <property type="component" value="Unassembled WGS sequence"/>
</dbReference>
<dbReference type="OrthoDB" id="1441249at2"/>
<name>A0A5S5DQ30_9FLAO</name>